<proteinExistence type="inferred from homology"/>
<dbReference type="PROSITE" id="PS00211">
    <property type="entry name" value="ABC_TRANSPORTER_1"/>
    <property type="match status" value="1"/>
</dbReference>
<dbReference type="CDD" id="cd03257">
    <property type="entry name" value="ABC_NikE_OppD_transporters"/>
    <property type="match status" value="1"/>
</dbReference>
<dbReference type="GO" id="GO:0005886">
    <property type="term" value="C:plasma membrane"/>
    <property type="evidence" value="ECO:0007669"/>
    <property type="project" value="UniProtKB-SubCell"/>
</dbReference>
<keyword evidence="12" id="KW-1185">Reference proteome</keyword>
<dbReference type="PANTHER" id="PTHR43297:SF14">
    <property type="entry name" value="ATPASE AAA-TYPE CORE DOMAIN-CONTAINING PROTEIN"/>
    <property type="match status" value="1"/>
</dbReference>
<comment type="subcellular location">
    <subcellularLocation>
        <location evidence="1">Cell membrane</location>
        <topology evidence="1">Peripheral membrane protein</topology>
    </subcellularLocation>
</comment>
<sequence>MTGLLSARDLSVTFGNGRQRTAVVRGVSLDLPEKAVFAVLGESGSGKTMLARTLIGLEPPESAVTGRVTFAGAEIRPARAAVRRRLLGSQIGLVSQDPTSSLDAMRTVGAQLREVLRRHEGLDARTRRQEAIRRLEQVHLHRPEEVVRKYPFELSGGMRQRVSIALALCGRPRLLVADEPSSALDAIVGARVVDLIDELRRTTGTSVVFVTHDIGVAARIAHEEVDRVGVMLGGRFVEYGPATAVLARPRHPYTRALLASEPSASVPRGELATVPRELRTAEWGPLQQVGTDHWVASEVTA</sequence>
<evidence type="ECO:0000256" key="8">
    <source>
        <dbReference type="ARBA" id="ARBA00022967"/>
    </source>
</evidence>
<reference evidence="11 12" key="1">
    <citation type="submission" date="2019-10" db="EMBL/GenBank/DDBJ databases">
        <title>Whole genome shotgun sequence of Acrocarpospora pleiomorpha NBRC 16267.</title>
        <authorList>
            <person name="Ichikawa N."/>
            <person name="Kimura A."/>
            <person name="Kitahashi Y."/>
            <person name="Komaki H."/>
            <person name="Oguchi A."/>
        </authorList>
    </citation>
    <scope>NUCLEOTIDE SEQUENCE [LARGE SCALE GENOMIC DNA]</scope>
    <source>
        <strain evidence="11 12">NBRC 16267</strain>
    </source>
</reference>
<keyword evidence="5" id="KW-0997">Cell inner membrane</keyword>
<accession>A0A5M3XXS8</accession>
<dbReference type="OrthoDB" id="3677453at2"/>
<evidence type="ECO:0000313" key="12">
    <source>
        <dbReference type="Proteomes" id="UP000377595"/>
    </source>
</evidence>
<comment type="similarity">
    <text evidence="2">Belongs to the ABC transporter superfamily.</text>
</comment>
<dbReference type="GO" id="GO:0015833">
    <property type="term" value="P:peptide transport"/>
    <property type="evidence" value="ECO:0007669"/>
    <property type="project" value="InterPro"/>
</dbReference>
<evidence type="ECO:0000256" key="1">
    <source>
        <dbReference type="ARBA" id="ARBA00004202"/>
    </source>
</evidence>
<evidence type="ECO:0000256" key="3">
    <source>
        <dbReference type="ARBA" id="ARBA00022448"/>
    </source>
</evidence>
<dbReference type="PROSITE" id="PS50893">
    <property type="entry name" value="ABC_TRANSPORTER_2"/>
    <property type="match status" value="1"/>
</dbReference>
<dbReference type="InterPro" id="IPR050388">
    <property type="entry name" value="ABC_Ni/Peptide_Import"/>
</dbReference>
<evidence type="ECO:0000256" key="7">
    <source>
        <dbReference type="ARBA" id="ARBA00022840"/>
    </source>
</evidence>
<dbReference type="Pfam" id="PF08352">
    <property type="entry name" value="oligo_HPY"/>
    <property type="match status" value="1"/>
</dbReference>
<dbReference type="Pfam" id="PF00005">
    <property type="entry name" value="ABC_tran"/>
    <property type="match status" value="1"/>
</dbReference>
<dbReference type="GO" id="GO:0005524">
    <property type="term" value="F:ATP binding"/>
    <property type="evidence" value="ECO:0007669"/>
    <property type="project" value="UniProtKB-KW"/>
</dbReference>
<keyword evidence="8" id="KW-1278">Translocase</keyword>
<dbReference type="InterPro" id="IPR003439">
    <property type="entry name" value="ABC_transporter-like_ATP-bd"/>
</dbReference>
<keyword evidence="4" id="KW-1003">Cell membrane</keyword>
<evidence type="ECO:0000256" key="6">
    <source>
        <dbReference type="ARBA" id="ARBA00022741"/>
    </source>
</evidence>
<comment type="caution">
    <text evidence="11">The sequence shown here is derived from an EMBL/GenBank/DDBJ whole genome shotgun (WGS) entry which is preliminary data.</text>
</comment>
<evidence type="ECO:0000256" key="5">
    <source>
        <dbReference type="ARBA" id="ARBA00022519"/>
    </source>
</evidence>
<evidence type="ECO:0000313" key="11">
    <source>
        <dbReference type="EMBL" id="GES24243.1"/>
    </source>
</evidence>
<dbReference type="SMART" id="SM00382">
    <property type="entry name" value="AAA"/>
    <property type="match status" value="1"/>
</dbReference>
<dbReference type="InterPro" id="IPR017871">
    <property type="entry name" value="ABC_transporter-like_CS"/>
</dbReference>
<keyword evidence="7" id="KW-0067">ATP-binding</keyword>
<dbReference type="PANTHER" id="PTHR43297">
    <property type="entry name" value="OLIGOPEPTIDE TRANSPORT ATP-BINDING PROTEIN APPD"/>
    <property type="match status" value="1"/>
</dbReference>
<evidence type="ECO:0000256" key="9">
    <source>
        <dbReference type="ARBA" id="ARBA00023136"/>
    </source>
</evidence>
<dbReference type="RefSeq" id="WP_155349097.1">
    <property type="nucleotide sequence ID" value="NZ_BAAAHM010000005.1"/>
</dbReference>
<dbReference type="AlphaFoldDB" id="A0A5M3XXS8"/>
<dbReference type="InterPro" id="IPR013563">
    <property type="entry name" value="Oligopep_ABC_C"/>
</dbReference>
<gene>
    <name evidence="11" type="ORF">Aple_071420</name>
</gene>
<dbReference type="SUPFAM" id="SSF52540">
    <property type="entry name" value="P-loop containing nucleoside triphosphate hydrolases"/>
    <property type="match status" value="1"/>
</dbReference>
<dbReference type="Gene3D" id="3.40.50.300">
    <property type="entry name" value="P-loop containing nucleotide triphosphate hydrolases"/>
    <property type="match status" value="1"/>
</dbReference>
<dbReference type="EMBL" id="BLAF01000049">
    <property type="protein sequence ID" value="GES24243.1"/>
    <property type="molecule type" value="Genomic_DNA"/>
</dbReference>
<dbReference type="InterPro" id="IPR027417">
    <property type="entry name" value="P-loop_NTPase"/>
</dbReference>
<dbReference type="InterPro" id="IPR003593">
    <property type="entry name" value="AAA+_ATPase"/>
</dbReference>
<protein>
    <recommendedName>
        <fullName evidence="10">ABC transporter domain-containing protein</fullName>
    </recommendedName>
</protein>
<keyword evidence="6" id="KW-0547">Nucleotide-binding</keyword>
<evidence type="ECO:0000256" key="4">
    <source>
        <dbReference type="ARBA" id="ARBA00022475"/>
    </source>
</evidence>
<keyword evidence="3" id="KW-0813">Transport</keyword>
<evidence type="ECO:0000259" key="10">
    <source>
        <dbReference type="PROSITE" id="PS50893"/>
    </source>
</evidence>
<dbReference type="GO" id="GO:0016887">
    <property type="term" value="F:ATP hydrolysis activity"/>
    <property type="evidence" value="ECO:0007669"/>
    <property type="project" value="InterPro"/>
</dbReference>
<feature type="domain" description="ABC transporter" evidence="10">
    <location>
        <begin position="5"/>
        <end position="258"/>
    </location>
</feature>
<evidence type="ECO:0000256" key="2">
    <source>
        <dbReference type="ARBA" id="ARBA00005417"/>
    </source>
</evidence>
<organism evidence="11 12">
    <name type="scientific">Acrocarpospora pleiomorpha</name>
    <dbReference type="NCBI Taxonomy" id="90975"/>
    <lineage>
        <taxon>Bacteria</taxon>
        <taxon>Bacillati</taxon>
        <taxon>Actinomycetota</taxon>
        <taxon>Actinomycetes</taxon>
        <taxon>Streptosporangiales</taxon>
        <taxon>Streptosporangiaceae</taxon>
        <taxon>Acrocarpospora</taxon>
    </lineage>
</organism>
<name>A0A5M3XXS8_9ACTN</name>
<dbReference type="Proteomes" id="UP000377595">
    <property type="component" value="Unassembled WGS sequence"/>
</dbReference>
<keyword evidence="9" id="KW-0472">Membrane</keyword>